<reference evidence="2 3" key="1">
    <citation type="submission" date="2021-07" db="EMBL/GenBank/DDBJ databases">
        <title>Paenibacillus radiodurans sp. nov., isolated from the southeastern edge of Tengger Desert.</title>
        <authorList>
            <person name="Zhang G."/>
        </authorList>
    </citation>
    <scope>NUCLEOTIDE SEQUENCE [LARGE SCALE GENOMIC DNA]</scope>
    <source>
        <strain evidence="2 3">CCM 7311</strain>
    </source>
</reference>
<organism evidence="2 3">
    <name type="scientific">Paenibacillus sepulcri</name>
    <dbReference type="NCBI Taxonomy" id="359917"/>
    <lineage>
        <taxon>Bacteria</taxon>
        <taxon>Bacillati</taxon>
        <taxon>Bacillota</taxon>
        <taxon>Bacilli</taxon>
        <taxon>Bacillales</taxon>
        <taxon>Paenibacillaceae</taxon>
        <taxon>Paenibacillus</taxon>
    </lineage>
</organism>
<evidence type="ECO:0000313" key="3">
    <source>
        <dbReference type="Proteomes" id="UP001519887"/>
    </source>
</evidence>
<dbReference type="PANTHER" id="PTHR46623:SF6">
    <property type="entry name" value="ALPHA_BETA-HYDROLASES SUPERFAMILY PROTEIN"/>
    <property type="match status" value="1"/>
</dbReference>
<protein>
    <submittedName>
        <fullName evidence="2">Dienelactone hydrolase family protein</fullName>
    </submittedName>
</protein>
<accession>A0ABS7BX62</accession>
<feature type="domain" description="Dienelactone hydrolase" evidence="1">
    <location>
        <begin position="18"/>
        <end position="109"/>
    </location>
</feature>
<keyword evidence="3" id="KW-1185">Reference proteome</keyword>
<dbReference type="Pfam" id="PF01738">
    <property type="entry name" value="DLH"/>
    <property type="match status" value="1"/>
</dbReference>
<evidence type="ECO:0000313" key="2">
    <source>
        <dbReference type="EMBL" id="MBW7453232.1"/>
    </source>
</evidence>
<dbReference type="InterPro" id="IPR029058">
    <property type="entry name" value="AB_hydrolase_fold"/>
</dbReference>
<gene>
    <name evidence="2" type="ORF">K0U00_04185</name>
</gene>
<dbReference type="InterPro" id="IPR002925">
    <property type="entry name" value="Dienelactn_hydro"/>
</dbReference>
<dbReference type="SUPFAM" id="SSF53474">
    <property type="entry name" value="alpha/beta-Hydrolases"/>
    <property type="match status" value="1"/>
</dbReference>
<name>A0ABS7BX62_9BACL</name>
<evidence type="ECO:0000259" key="1">
    <source>
        <dbReference type="Pfam" id="PF01738"/>
    </source>
</evidence>
<keyword evidence="2" id="KW-0378">Hydrolase</keyword>
<proteinExistence type="predicted"/>
<dbReference type="PANTHER" id="PTHR46623">
    <property type="entry name" value="CARBOXYMETHYLENEBUTENOLIDASE-RELATED"/>
    <property type="match status" value="1"/>
</dbReference>
<feature type="non-terminal residue" evidence="2">
    <location>
        <position position="138"/>
    </location>
</feature>
<dbReference type="EMBL" id="JAHZIK010000053">
    <property type="protein sequence ID" value="MBW7453232.1"/>
    <property type="molecule type" value="Genomic_DNA"/>
</dbReference>
<comment type="caution">
    <text evidence="2">The sequence shown here is derived from an EMBL/GenBank/DDBJ whole genome shotgun (WGS) entry which is preliminary data.</text>
</comment>
<dbReference type="GO" id="GO:0016787">
    <property type="term" value="F:hydrolase activity"/>
    <property type="evidence" value="ECO:0007669"/>
    <property type="project" value="UniProtKB-KW"/>
</dbReference>
<dbReference type="InterPro" id="IPR051049">
    <property type="entry name" value="Dienelactone_hydrolase-like"/>
</dbReference>
<sequence length="138" mass="15586">MSVETEWIRYGENGEYSGYVARMADVREPLPSVIVLQEIWGVDGHIQDVTRRIAKAGYVAFAPDLFSKDGFRQAGFEQDRIDEAKLFHNTIKPAQWADPEQRQAALASLPVQKRDQIESTLGKVFNTGGMLPDFTRQV</sequence>
<dbReference type="Gene3D" id="3.40.50.1820">
    <property type="entry name" value="alpha/beta hydrolase"/>
    <property type="match status" value="1"/>
</dbReference>
<dbReference type="Proteomes" id="UP001519887">
    <property type="component" value="Unassembled WGS sequence"/>
</dbReference>